<name>T0ZT75_9ZZZZ</name>
<dbReference type="Pfam" id="PF02450">
    <property type="entry name" value="LCAT"/>
    <property type="match status" value="1"/>
</dbReference>
<dbReference type="GO" id="GO:0006629">
    <property type="term" value="P:lipid metabolic process"/>
    <property type="evidence" value="ECO:0007669"/>
    <property type="project" value="InterPro"/>
</dbReference>
<feature type="non-terminal residue" evidence="1">
    <location>
        <position position="164"/>
    </location>
</feature>
<dbReference type="Gene3D" id="3.40.50.1820">
    <property type="entry name" value="alpha/beta hydrolase"/>
    <property type="match status" value="1"/>
</dbReference>
<dbReference type="GO" id="GO:0008374">
    <property type="term" value="F:O-acyltransferase activity"/>
    <property type="evidence" value="ECO:0007669"/>
    <property type="project" value="InterPro"/>
</dbReference>
<dbReference type="AlphaFoldDB" id="T0ZT75"/>
<reference evidence="1" key="1">
    <citation type="submission" date="2013-08" db="EMBL/GenBank/DDBJ databases">
        <authorList>
            <person name="Mendez C."/>
            <person name="Richter M."/>
            <person name="Ferrer M."/>
            <person name="Sanchez J."/>
        </authorList>
    </citation>
    <scope>NUCLEOTIDE SEQUENCE</scope>
</reference>
<dbReference type="InterPro" id="IPR003386">
    <property type="entry name" value="LACT/PDAT_acylTrfase"/>
</dbReference>
<dbReference type="EMBL" id="AUZZ01005978">
    <property type="protein sequence ID" value="EQD47762.1"/>
    <property type="molecule type" value="Genomic_DNA"/>
</dbReference>
<sequence length="164" mass="17556">RRTGTKDSLPHVLVIPGILGSQLGLRRRRPLPDDVLWVDPLDIQNGRLPLLDPAVGTPVVPLGVVLFSYLRLKLYLRVRGFAVTLYPYDWRLGIEAAAAALAKALRNHDAGPVSIVAHSMGGLVSRAALALPEAGRVERAVLLGTPNLGALAPLQALRGTYPVV</sequence>
<proteinExistence type="predicted"/>
<dbReference type="SUPFAM" id="SSF53474">
    <property type="entry name" value="alpha/beta-Hydrolases"/>
    <property type="match status" value="1"/>
</dbReference>
<dbReference type="GO" id="GO:0016787">
    <property type="term" value="F:hydrolase activity"/>
    <property type="evidence" value="ECO:0007669"/>
    <property type="project" value="UniProtKB-KW"/>
</dbReference>
<accession>T0ZT75</accession>
<reference evidence="1" key="2">
    <citation type="journal article" date="2014" name="ISME J.">
        <title>Microbial stratification in low pH oxic and suboxic macroscopic growths along an acid mine drainage.</title>
        <authorList>
            <person name="Mendez-Garcia C."/>
            <person name="Mesa V."/>
            <person name="Sprenger R.R."/>
            <person name="Richter M."/>
            <person name="Diez M.S."/>
            <person name="Solano J."/>
            <person name="Bargiela R."/>
            <person name="Golyshina O.V."/>
            <person name="Manteca A."/>
            <person name="Ramos J.L."/>
            <person name="Gallego J.R."/>
            <person name="Llorente I."/>
            <person name="Martins Dos Santos V.A."/>
            <person name="Jensen O.N."/>
            <person name="Pelaez A.I."/>
            <person name="Sanchez J."/>
            <person name="Ferrer M."/>
        </authorList>
    </citation>
    <scope>NUCLEOTIDE SEQUENCE</scope>
</reference>
<evidence type="ECO:0000313" key="1">
    <source>
        <dbReference type="EMBL" id="EQD47762.1"/>
    </source>
</evidence>
<dbReference type="InterPro" id="IPR029058">
    <property type="entry name" value="AB_hydrolase_fold"/>
</dbReference>
<keyword evidence="1" id="KW-0378">Hydrolase</keyword>
<comment type="caution">
    <text evidence="1">The sequence shown here is derived from an EMBL/GenBank/DDBJ whole genome shotgun (WGS) entry which is preliminary data.</text>
</comment>
<feature type="non-terminal residue" evidence="1">
    <location>
        <position position="1"/>
    </location>
</feature>
<dbReference type="EC" id="3.1.-.-" evidence="1"/>
<gene>
    <name evidence="1" type="ORF">B2A_08311</name>
</gene>
<organism evidence="1">
    <name type="scientific">mine drainage metagenome</name>
    <dbReference type="NCBI Taxonomy" id="410659"/>
    <lineage>
        <taxon>unclassified sequences</taxon>
        <taxon>metagenomes</taxon>
        <taxon>ecological metagenomes</taxon>
    </lineage>
</organism>
<protein>
    <submittedName>
        <fullName evidence="1">PGAP1-like protein</fullName>
        <ecNumber evidence="1">3.1.-.-</ecNumber>
    </submittedName>
</protein>